<dbReference type="AlphaFoldDB" id="A0A239CDR3"/>
<dbReference type="RefSeq" id="WP_170932443.1">
    <property type="nucleotide sequence ID" value="NZ_FZOK01000004.1"/>
</dbReference>
<evidence type="ECO:0000313" key="2">
    <source>
        <dbReference type="Proteomes" id="UP000198480"/>
    </source>
</evidence>
<dbReference type="Proteomes" id="UP000198480">
    <property type="component" value="Unassembled WGS sequence"/>
</dbReference>
<keyword evidence="2" id="KW-1185">Reference proteome</keyword>
<name>A0A239CDR3_9BACT</name>
<organism evidence="1 2">
    <name type="scientific">Belliella buryatensis</name>
    <dbReference type="NCBI Taxonomy" id="1500549"/>
    <lineage>
        <taxon>Bacteria</taxon>
        <taxon>Pseudomonadati</taxon>
        <taxon>Bacteroidota</taxon>
        <taxon>Cytophagia</taxon>
        <taxon>Cytophagales</taxon>
        <taxon>Cyclobacteriaceae</taxon>
        <taxon>Belliella</taxon>
    </lineage>
</organism>
<proteinExistence type="predicted"/>
<reference evidence="2" key="1">
    <citation type="submission" date="2017-06" db="EMBL/GenBank/DDBJ databases">
        <authorList>
            <person name="Varghese N."/>
            <person name="Submissions S."/>
        </authorList>
    </citation>
    <scope>NUCLEOTIDE SEQUENCE [LARGE SCALE GENOMIC DNA]</scope>
    <source>
        <strain evidence="2">5C</strain>
    </source>
</reference>
<gene>
    <name evidence="1" type="ORF">SAMN06295967_104204</name>
</gene>
<evidence type="ECO:0000313" key="1">
    <source>
        <dbReference type="EMBL" id="SNS17808.1"/>
    </source>
</evidence>
<dbReference type="EMBL" id="FZOK01000004">
    <property type="protein sequence ID" value="SNS17808.1"/>
    <property type="molecule type" value="Genomic_DNA"/>
</dbReference>
<protein>
    <submittedName>
        <fullName evidence="1">Uncharacterized protein</fullName>
    </submittedName>
</protein>
<accession>A0A239CDR3</accession>
<sequence>MIIQNIKPHSFHIPVMGLGYTLETPLKVTQFGISSVVSIMDDALLEDMRRVKSRLLGVPYLPIESKVADSRAKRITAYLDFLHDQVNLQLDKIKKQVFEKGQEIDTYFELLDELHPVKKLYNLMLTLGGSARVLIESQLRSYIQAGKIDVNIMTKVDKLNYDEKGNELPREFSDALSALRGFAQSKLNASVVFSAGMNPALYGYAEQFDAFFPDQTGNLEKRIILKVSDYRSALIQGKFLAKKGLWVSEFRIESGLNCGGHAFATDGILLGPILEEFKQNRKTLQQTLLEACNQALLAKGKPLLLSDEKLLITVQGGIGTAQEDKFLRQHYQLDGTGWGSPFLMVPEATNVDEDTLQKLIQAKKSDYYLSHASPLGVRFNNLRTSSSENQRKKRIEKDRAGSPCYKKFLSFNTEFTEKPICTASRQYLNLKIKAMKDRFSDPQEFDKQAENVLAKDCLCEGLGAPALMTNGVTPARNLTATTICPGPNLAYFSGVFSLKEMIGHIYGKLTIMHDSHRPHMFVKELQLYIDYLKEELENSLLEKPTKFENYVSKFKENLRQGIGYYINQLEEISLDADEMVSKMHSQFQKALRELEELAVPAYS</sequence>